<dbReference type="PROSITE" id="PS50088">
    <property type="entry name" value="ANK_REPEAT"/>
    <property type="match status" value="1"/>
</dbReference>
<dbReference type="SUPFAM" id="SSF48403">
    <property type="entry name" value="Ankyrin repeat"/>
    <property type="match status" value="1"/>
</dbReference>
<comment type="caution">
    <text evidence="2">The sequence shown here is derived from an EMBL/GenBank/DDBJ whole genome shotgun (WGS) entry which is preliminary data.</text>
</comment>
<organism evidence="2 3">
    <name type="scientific">Thelohanellus kitauei</name>
    <name type="common">Myxosporean</name>
    <dbReference type="NCBI Taxonomy" id="669202"/>
    <lineage>
        <taxon>Eukaryota</taxon>
        <taxon>Metazoa</taxon>
        <taxon>Cnidaria</taxon>
        <taxon>Myxozoa</taxon>
        <taxon>Myxosporea</taxon>
        <taxon>Bivalvulida</taxon>
        <taxon>Platysporina</taxon>
        <taxon>Myxobolidae</taxon>
        <taxon>Thelohanellus</taxon>
    </lineage>
</organism>
<keyword evidence="3" id="KW-1185">Reference proteome</keyword>
<gene>
    <name evidence="2" type="ORF">RF11_11837</name>
</gene>
<keyword evidence="1" id="KW-0040">ANK repeat</keyword>
<accession>A0A0C2N1J3</accession>
<dbReference type="InterPro" id="IPR002110">
    <property type="entry name" value="Ankyrin_rpt"/>
</dbReference>
<dbReference type="Gene3D" id="1.25.40.20">
    <property type="entry name" value="Ankyrin repeat-containing domain"/>
    <property type="match status" value="1"/>
</dbReference>
<evidence type="ECO:0000313" key="3">
    <source>
        <dbReference type="Proteomes" id="UP000031668"/>
    </source>
</evidence>
<reference evidence="2 3" key="1">
    <citation type="journal article" date="2014" name="Genome Biol. Evol.">
        <title>The genome of the myxosporean Thelohanellus kitauei shows adaptations to nutrient acquisition within its fish host.</title>
        <authorList>
            <person name="Yang Y."/>
            <person name="Xiong J."/>
            <person name="Zhou Z."/>
            <person name="Huo F."/>
            <person name="Miao W."/>
            <person name="Ran C."/>
            <person name="Liu Y."/>
            <person name="Zhang J."/>
            <person name="Feng J."/>
            <person name="Wang M."/>
            <person name="Wang M."/>
            <person name="Wang L."/>
            <person name="Yao B."/>
        </authorList>
    </citation>
    <scope>NUCLEOTIDE SEQUENCE [LARGE SCALE GENOMIC DNA]</scope>
    <source>
        <strain evidence="2">Wuqing</strain>
    </source>
</reference>
<feature type="repeat" description="ANK" evidence="1">
    <location>
        <begin position="19"/>
        <end position="51"/>
    </location>
</feature>
<evidence type="ECO:0000256" key="1">
    <source>
        <dbReference type="PROSITE-ProRule" id="PRU00023"/>
    </source>
</evidence>
<dbReference type="AlphaFoldDB" id="A0A0C2N1J3"/>
<sequence length="216" mass="24847">MQTPVIDISLQLELDDDYKNTTALHLAAENELHKAISNLVAFGVNIEISNSQHMAAMEFEIDTNRKNTVMAILNNHKWKMHLVIEFMEKLCLKWQRWCSIRAHLIVIYQKNYKYGITYNYGFWKNPTPNMMEARHSRNNRNFPSSIMVEKEECDTWSFAGSTLGDKSVEQLLLADICLALAFASYKCTRSNEPATVEPLNHGLDDNIEIARLAFTS</sequence>
<dbReference type="EMBL" id="JWZT01002137">
    <property type="protein sequence ID" value="KII70230.1"/>
    <property type="molecule type" value="Genomic_DNA"/>
</dbReference>
<proteinExistence type="predicted"/>
<name>A0A0C2N1J3_THEKT</name>
<protein>
    <submittedName>
        <fullName evidence="2">Uncharacterized protein</fullName>
    </submittedName>
</protein>
<dbReference type="Proteomes" id="UP000031668">
    <property type="component" value="Unassembled WGS sequence"/>
</dbReference>
<dbReference type="OrthoDB" id="1661883at2759"/>
<evidence type="ECO:0000313" key="2">
    <source>
        <dbReference type="EMBL" id="KII70230.1"/>
    </source>
</evidence>
<dbReference type="InterPro" id="IPR036770">
    <property type="entry name" value="Ankyrin_rpt-contain_sf"/>
</dbReference>